<dbReference type="GO" id="GO:0009253">
    <property type="term" value="P:peptidoglycan catabolic process"/>
    <property type="evidence" value="ECO:0007669"/>
    <property type="project" value="TreeGrafter"/>
</dbReference>
<dbReference type="OrthoDB" id="9783686at2"/>
<evidence type="ECO:0000256" key="5">
    <source>
        <dbReference type="ARBA" id="ARBA00030918"/>
    </source>
</evidence>
<evidence type="ECO:0000313" key="7">
    <source>
        <dbReference type="EMBL" id="SPH23528.1"/>
    </source>
</evidence>
<proteinExistence type="predicted"/>
<dbReference type="Proteomes" id="UP000244924">
    <property type="component" value="Unassembled WGS sequence"/>
</dbReference>
<evidence type="ECO:0000256" key="4">
    <source>
        <dbReference type="ARBA" id="ARBA00023316"/>
    </source>
</evidence>
<dbReference type="GO" id="GO:0004553">
    <property type="term" value="F:hydrolase activity, hydrolyzing O-glycosyl compounds"/>
    <property type="evidence" value="ECO:0007669"/>
    <property type="project" value="InterPro"/>
</dbReference>
<dbReference type="Pfam" id="PF03562">
    <property type="entry name" value="MltA"/>
    <property type="match status" value="1"/>
</dbReference>
<evidence type="ECO:0000313" key="8">
    <source>
        <dbReference type="Proteomes" id="UP000244924"/>
    </source>
</evidence>
<dbReference type="PANTHER" id="PTHR30124:SF0">
    <property type="entry name" value="MEMBRANE-BOUND LYTIC MUREIN TRANSGLYCOSYLASE A"/>
    <property type="match status" value="1"/>
</dbReference>
<feature type="domain" description="Lytic transglycosylase MltA" evidence="6">
    <location>
        <begin position="70"/>
        <end position="203"/>
    </location>
</feature>
<keyword evidence="3 7" id="KW-0456">Lyase</keyword>
<organism evidence="7 8">
    <name type="scientific">Albidovulum aquaemixtae</name>
    <dbReference type="NCBI Taxonomy" id="1542388"/>
    <lineage>
        <taxon>Bacteria</taxon>
        <taxon>Pseudomonadati</taxon>
        <taxon>Pseudomonadota</taxon>
        <taxon>Alphaproteobacteria</taxon>
        <taxon>Rhodobacterales</taxon>
        <taxon>Paracoccaceae</taxon>
        <taxon>Albidovulum</taxon>
    </lineage>
</organism>
<dbReference type="Pfam" id="PF06725">
    <property type="entry name" value="3D"/>
    <property type="match status" value="1"/>
</dbReference>
<evidence type="ECO:0000256" key="3">
    <source>
        <dbReference type="ARBA" id="ARBA00023239"/>
    </source>
</evidence>
<dbReference type="CDD" id="cd14485">
    <property type="entry name" value="mltA_like_LT_A"/>
    <property type="match status" value="1"/>
</dbReference>
<dbReference type="GO" id="GO:0019867">
    <property type="term" value="C:outer membrane"/>
    <property type="evidence" value="ECO:0007669"/>
    <property type="project" value="InterPro"/>
</dbReference>
<evidence type="ECO:0000256" key="2">
    <source>
        <dbReference type="ARBA" id="ARBA00012587"/>
    </source>
</evidence>
<dbReference type="InterPro" id="IPR005300">
    <property type="entry name" value="MltA_B"/>
</dbReference>
<dbReference type="EMBL" id="OMOQ01000002">
    <property type="protein sequence ID" value="SPH23528.1"/>
    <property type="molecule type" value="Genomic_DNA"/>
</dbReference>
<dbReference type="SUPFAM" id="SSF50685">
    <property type="entry name" value="Barwin-like endoglucanases"/>
    <property type="match status" value="1"/>
</dbReference>
<dbReference type="InterPro" id="IPR010611">
    <property type="entry name" value="3D_dom"/>
</dbReference>
<protein>
    <recommendedName>
        <fullName evidence="2">peptidoglycan lytic exotransglycosylase</fullName>
        <ecNumber evidence="2">4.2.2.n1</ecNumber>
    </recommendedName>
    <alternativeName>
        <fullName evidence="5">Murein hydrolase A</fullName>
    </alternativeName>
</protein>
<dbReference type="InterPro" id="IPR026044">
    <property type="entry name" value="MltA"/>
</dbReference>
<dbReference type="GO" id="GO:0071555">
    <property type="term" value="P:cell wall organization"/>
    <property type="evidence" value="ECO:0007669"/>
    <property type="project" value="UniProtKB-KW"/>
</dbReference>
<evidence type="ECO:0000256" key="1">
    <source>
        <dbReference type="ARBA" id="ARBA00001420"/>
    </source>
</evidence>
<sequence>MSGPWPEMLRLSGWSDDDHEAALSAYASTADLLPDGWPRPDGDSARRFFERNFHLASPVPALVTGYFEPELDARSRPEGPFRYPLYAAPADLPDGKPWYSRAEIEEGGLLAGRELVWLASALDAFFAQVQGSVRVRLPGVRGCRFGYAGANGHAYRSIGEELVRREAIAETDISIGAIRDWCERHPDQVPALLRHNPSFVFFRKRDLPANSGPIGTLGRSVSAGRSIAVDPAYVPLGAPVWLETEAGGRLTVAQDTGSAIKGSGRADLFCGTGSDASDLAGSMRDSGRMFTFLPRQDAERTLR</sequence>
<gene>
    <name evidence="7" type="primary">mltA</name>
    <name evidence="7" type="ORF">DEA8626_02592</name>
</gene>
<dbReference type="GO" id="GO:0009254">
    <property type="term" value="P:peptidoglycan turnover"/>
    <property type="evidence" value="ECO:0007669"/>
    <property type="project" value="InterPro"/>
</dbReference>
<dbReference type="PIRSF" id="PIRSF019422">
    <property type="entry name" value="MltA"/>
    <property type="match status" value="1"/>
</dbReference>
<dbReference type="SMART" id="SM00925">
    <property type="entry name" value="MltA"/>
    <property type="match status" value="1"/>
</dbReference>
<comment type="catalytic activity">
    <reaction evidence="1">
        <text>Exolytic cleavage of the (1-&gt;4)-beta-glycosidic linkage between N-acetylmuramic acid (MurNAc) and N-acetylglucosamine (GlcNAc) residues in peptidoglycan, from either the reducing or the non-reducing ends of the peptidoglycan chains, with concomitant formation of a 1,6-anhydrobond in the MurNAc residue.</text>
        <dbReference type="EC" id="4.2.2.n1"/>
    </reaction>
</comment>
<dbReference type="EC" id="4.2.2.n1" evidence="2"/>
<dbReference type="Gene3D" id="2.40.240.50">
    <property type="entry name" value="Barwin-like endoglucanases"/>
    <property type="match status" value="1"/>
</dbReference>
<reference evidence="7 8" key="1">
    <citation type="submission" date="2018-03" db="EMBL/GenBank/DDBJ databases">
        <authorList>
            <person name="Keele B.F."/>
        </authorList>
    </citation>
    <scope>NUCLEOTIDE SEQUENCE [LARGE SCALE GENOMIC DNA]</scope>
    <source>
        <strain evidence="7 8">CECT 8626</strain>
    </source>
</reference>
<dbReference type="Gene3D" id="2.40.40.10">
    <property type="entry name" value="RlpA-like domain"/>
    <property type="match status" value="1"/>
</dbReference>
<accession>A0A2R8BJH5</accession>
<dbReference type="InterPro" id="IPR036908">
    <property type="entry name" value="RlpA-like_sf"/>
</dbReference>
<name>A0A2R8BJH5_9RHOB</name>
<dbReference type="CDD" id="cd14668">
    <property type="entry name" value="mlta_B"/>
    <property type="match status" value="1"/>
</dbReference>
<dbReference type="AlphaFoldDB" id="A0A2R8BJH5"/>
<keyword evidence="4" id="KW-0961">Cell wall biogenesis/degradation</keyword>
<keyword evidence="8" id="KW-1185">Reference proteome</keyword>
<dbReference type="GO" id="GO:0008933">
    <property type="term" value="F:peptidoglycan lytic transglycosylase activity"/>
    <property type="evidence" value="ECO:0007669"/>
    <property type="project" value="TreeGrafter"/>
</dbReference>
<evidence type="ECO:0000259" key="6">
    <source>
        <dbReference type="SMART" id="SM00925"/>
    </source>
</evidence>
<dbReference type="PANTHER" id="PTHR30124">
    <property type="entry name" value="MEMBRANE-BOUND LYTIC MUREIN TRANSGLYCOSYLASE A"/>
    <property type="match status" value="1"/>
</dbReference>